<keyword evidence="2" id="KW-0479">Metal-binding</keyword>
<evidence type="ECO:0000256" key="6">
    <source>
        <dbReference type="ARBA" id="ARBA00023125"/>
    </source>
</evidence>
<evidence type="ECO:0000256" key="1">
    <source>
        <dbReference type="ARBA" id="ARBA00004123"/>
    </source>
</evidence>
<dbReference type="InterPro" id="IPR036236">
    <property type="entry name" value="Znf_C2H2_sf"/>
</dbReference>
<keyword evidence="6" id="KW-0238">DNA-binding</keyword>
<keyword evidence="3" id="KW-0677">Repeat</keyword>
<feature type="domain" description="C2H2-type" evidence="10">
    <location>
        <begin position="271"/>
        <end position="298"/>
    </location>
</feature>
<proteinExistence type="predicted"/>
<evidence type="ECO:0000256" key="9">
    <source>
        <dbReference type="SAM" id="MobiDB-lite"/>
    </source>
</evidence>
<dbReference type="Proteomes" id="UP000789759">
    <property type="component" value="Unassembled WGS sequence"/>
</dbReference>
<evidence type="ECO:0000256" key="7">
    <source>
        <dbReference type="ARBA" id="ARBA00023242"/>
    </source>
</evidence>
<reference evidence="11" key="1">
    <citation type="submission" date="2021-06" db="EMBL/GenBank/DDBJ databases">
        <authorList>
            <person name="Kallberg Y."/>
            <person name="Tangrot J."/>
            <person name="Rosling A."/>
        </authorList>
    </citation>
    <scope>NUCLEOTIDE SEQUENCE</scope>
    <source>
        <strain evidence="11">FL966</strain>
    </source>
</reference>
<evidence type="ECO:0000313" key="11">
    <source>
        <dbReference type="EMBL" id="CAG8621815.1"/>
    </source>
</evidence>
<dbReference type="SMART" id="SM00355">
    <property type="entry name" value="ZnF_C2H2"/>
    <property type="match status" value="2"/>
</dbReference>
<dbReference type="GO" id="GO:0008270">
    <property type="term" value="F:zinc ion binding"/>
    <property type="evidence" value="ECO:0007669"/>
    <property type="project" value="UniProtKB-KW"/>
</dbReference>
<evidence type="ECO:0000256" key="4">
    <source>
        <dbReference type="ARBA" id="ARBA00022771"/>
    </source>
</evidence>
<evidence type="ECO:0000256" key="3">
    <source>
        <dbReference type="ARBA" id="ARBA00022737"/>
    </source>
</evidence>
<evidence type="ECO:0000256" key="5">
    <source>
        <dbReference type="ARBA" id="ARBA00022833"/>
    </source>
</evidence>
<protein>
    <submittedName>
        <fullName evidence="11">15786_t:CDS:1</fullName>
    </submittedName>
</protein>
<name>A0A9N9D3Q6_9GLOM</name>
<feature type="domain" description="C2H2-type" evidence="10">
    <location>
        <begin position="243"/>
        <end position="270"/>
    </location>
</feature>
<keyword evidence="12" id="KW-1185">Reference proteome</keyword>
<evidence type="ECO:0000313" key="12">
    <source>
        <dbReference type="Proteomes" id="UP000789759"/>
    </source>
</evidence>
<dbReference type="FunFam" id="3.30.160.60:FF:000257">
    <property type="entry name" value="ZXD family zinc finger C"/>
    <property type="match status" value="1"/>
</dbReference>
<organism evidence="11 12">
    <name type="scientific">Cetraspora pellucida</name>
    <dbReference type="NCBI Taxonomy" id="1433469"/>
    <lineage>
        <taxon>Eukaryota</taxon>
        <taxon>Fungi</taxon>
        <taxon>Fungi incertae sedis</taxon>
        <taxon>Mucoromycota</taxon>
        <taxon>Glomeromycotina</taxon>
        <taxon>Glomeromycetes</taxon>
        <taxon>Diversisporales</taxon>
        <taxon>Gigasporaceae</taxon>
        <taxon>Cetraspora</taxon>
    </lineage>
</organism>
<dbReference type="OrthoDB" id="6077919at2759"/>
<evidence type="ECO:0000256" key="2">
    <source>
        <dbReference type="ARBA" id="ARBA00022723"/>
    </source>
</evidence>
<dbReference type="PROSITE" id="PS00028">
    <property type="entry name" value="ZINC_FINGER_C2H2_1"/>
    <property type="match status" value="2"/>
</dbReference>
<dbReference type="InterPro" id="IPR013087">
    <property type="entry name" value="Znf_C2H2_type"/>
</dbReference>
<accession>A0A9N9D3Q6</accession>
<comment type="caution">
    <text evidence="11">The sequence shown here is derived from an EMBL/GenBank/DDBJ whole genome shotgun (WGS) entry which is preliminary data.</text>
</comment>
<evidence type="ECO:0000259" key="10">
    <source>
        <dbReference type="PROSITE" id="PS50157"/>
    </source>
</evidence>
<gene>
    <name evidence="11" type="ORF">CPELLU_LOCUS7961</name>
</gene>
<feature type="compositionally biased region" description="Polar residues" evidence="9">
    <location>
        <begin position="191"/>
        <end position="216"/>
    </location>
</feature>
<dbReference type="PANTHER" id="PTHR16515:SF49">
    <property type="entry name" value="GASTRULA ZINC FINGER PROTEIN XLCGF49.1-LIKE-RELATED"/>
    <property type="match status" value="1"/>
</dbReference>
<keyword evidence="7" id="KW-0539">Nucleus</keyword>
<keyword evidence="5" id="KW-0862">Zinc</keyword>
<feature type="compositionally biased region" description="Polar residues" evidence="9">
    <location>
        <begin position="115"/>
        <end position="136"/>
    </location>
</feature>
<dbReference type="Pfam" id="PF00096">
    <property type="entry name" value="zf-C2H2"/>
    <property type="match status" value="2"/>
</dbReference>
<evidence type="ECO:0000256" key="8">
    <source>
        <dbReference type="PROSITE-ProRule" id="PRU00042"/>
    </source>
</evidence>
<dbReference type="EMBL" id="CAJVQA010005498">
    <property type="protein sequence ID" value="CAG8621815.1"/>
    <property type="molecule type" value="Genomic_DNA"/>
</dbReference>
<comment type="subcellular location">
    <subcellularLocation>
        <location evidence="1">Nucleus</location>
    </subcellularLocation>
</comment>
<dbReference type="GO" id="GO:0005634">
    <property type="term" value="C:nucleus"/>
    <property type="evidence" value="ECO:0007669"/>
    <property type="project" value="UniProtKB-SubCell"/>
</dbReference>
<dbReference type="PROSITE" id="PS50157">
    <property type="entry name" value="ZINC_FINGER_C2H2_2"/>
    <property type="match status" value="2"/>
</dbReference>
<dbReference type="FunFam" id="3.30.160.60:FF:000045">
    <property type="entry name" value="ZFP69 zinc finger protein B"/>
    <property type="match status" value="1"/>
</dbReference>
<sequence>MTTPTIFFDSPSLESICNPPIIQHQQKQLHQRVQHYQTSEIINTFTNPISFVPLHQQQQVGVQLAYFPQFPLQQQFQSEYIYNPTTYPSPPLDASIGLPSTRMASNDSSDHHNRSIISDNSQMNRSAIETGSSASETPGAAPFSFDPSMKLPSGSNTTQQIDYYGQPPANYNGMPPTFGNTMPPTPHDYSASINPMQNQNGNVTRTTPPQFHQNQNRPPPVPAPQTMMTTFSSKTVSSTPKRYKCNICQKRFTRPSSLQTHTYSHTGEKPFKCPVEGCGRHFSVVSNLRRHQKIHTKS</sequence>
<dbReference type="SUPFAM" id="SSF57667">
    <property type="entry name" value="beta-beta-alpha zinc fingers"/>
    <property type="match status" value="1"/>
</dbReference>
<dbReference type="GO" id="GO:0003677">
    <property type="term" value="F:DNA binding"/>
    <property type="evidence" value="ECO:0007669"/>
    <property type="project" value="UniProtKB-KW"/>
</dbReference>
<dbReference type="AlphaFoldDB" id="A0A9N9D3Q6"/>
<feature type="region of interest" description="Disordered" evidence="9">
    <location>
        <begin position="96"/>
        <end position="224"/>
    </location>
</feature>
<dbReference type="InterPro" id="IPR050331">
    <property type="entry name" value="Zinc_finger"/>
</dbReference>
<dbReference type="Gene3D" id="3.30.160.60">
    <property type="entry name" value="Classic Zinc Finger"/>
    <property type="match status" value="2"/>
</dbReference>
<keyword evidence="4 8" id="KW-0863">Zinc-finger</keyword>
<dbReference type="PANTHER" id="PTHR16515">
    <property type="entry name" value="PR DOMAIN ZINC FINGER PROTEIN"/>
    <property type="match status" value="1"/>
</dbReference>
<dbReference type="GO" id="GO:0010468">
    <property type="term" value="P:regulation of gene expression"/>
    <property type="evidence" value="ECO:0007669"/>
    <property type="project" value="TreeGrafter"/>
</dbReference>